<protein>
    <submittedName>
        <fullName evidence="1">Uncharacterized protein</fullName>
    </submittedName>
</protein>
<comment type="caution">
    <text evidence="1">The sequence shown here is derived from an EMBL/GenBank/DDBJ whole genome shotgun (WGS) entry which is preliminary data.</text>
</comment>
<reference evidence="1 2" key="1">
    <citation type="submission" date="2021-01" db="EMBL/GenBank/DDBJ databases">
        <title>Genome Sequencing of Type Strains.</title>
        <authorList>
            <person name="Lemaire J.F."/>
            <person name="Inderbitzin P."/>
            <person name="Collins S.B."/>
            <person name="Wespe N."/>
            <person name="Knight-Connoni V."/>
        </authorList>
    </citation>
    <scope>NUCLEOTIDE SEQUENCE [LARGE SCALE GENOMIC DNA]</scope>
    <source>
        <strain evidence="1 2">DSM 23009</strain>
    </source>
</reference>
<name>A0ABS2ZNL9_9BACL</name>
<dbReference type="RefSeq" id="WP_205724205.1">
    <property type="nucleotide sequence ID" value="NZ_JAFHKR010000032.1"/>
</dbReference>
<sequence length="301" mass="35493">MKTIKRYAISQETLEKWNRIFVPVLDFFYFRSKPEHFPSHKITEINQTAFTLDVRTSFLTWSIDKKAKFISVMSNEDFHALTTLEKEKIIAEQKALSRGLVFTEDELKDLLKNVNLPDTDYQLEILKQGASFQDIVILQKSNWDQVSKDVQHAILMNYADDWITEYALEPEIRESYQTRYPELYPYMDTFPEKNGPNCLAAVASAIRSSTDDIMCWMQVEPFFHLLEKNHYRHIVTSSVQATDVWVWFNEQDLAVHAAYLLSEKHAFNKHGQTMFNPWQVIQINELKKAWANFSCKIYRRV</sequence>
<accession>A0ABS2ZNL9</accession>
<dbReference type="EMBL" id="JAFHKR010000032">
    <property type="protein sequence ID" value="MBN3552875.1"/>
    <property type="molecule type" value="Genomic_DNA"/>
</dbReference>
<gene>
    <name evidence="1" type="ORF">JYA63_01200</name>
</gene>
<proteinExistence type="predicted"/>
<organism evidence="1 2">
    <name type="scientific">Fictibacillus nanhaiensis</name>
    <dbReference type="NCBI Taxonomy" id="742169"/>
    <lineage>
        <taxon>Bacteria</taxon>
        <taxon>Bacillati</taxon>
        <taxon>Bacillota</taxon>
        <taxon>Bacilli</taxon>
        <taxon>Bacillales</taxon>
        <taxon>Fictibacillaceae</taxon>
        <taxon>Fictibacillus</taxon>
    </lineage>
</organism>
<dbReference type="Proteomes" id="UP001296923">
    <property type="component" value="Unassembled WGS sequence"/>
</dbReference>
<evidence type="ECO:0000313" key="1">
    <source>
        <dbReference type="EMBL" id="MBN3552875.1"/>
    </source>
</evidence>
<keyword evidence="2" id="KW-1185">Reference proteome</keyword>
<evidence type="ECO:0000313" key="2">
    <source>
        <dbReference type="Proteomes" id="UP001296923"/>
    </source>
</evidence>